<dbReference type="OrthoDB" id="908907at2"/>
<dbReference type="STRING" id="478744.SAMN05444359_112141"/>
<dbReference type="InterPro" id="IPR010559">
    <property type="entry name" value="Sig_transdc_His_kin_internal"/>
</dbReference>
<keyword evidence="1" id="KW-0812">Transmembrane</keyword>
<dbReference type="PANTHER" id="PTHR34220:SF7">
    <property type="entry name" value="SENSOR HISTIDINE KINASE YPDA"/>
    <property type="match status" value="1"/>
</dbReference>
<keyword evidence="1" id="KW-0472">Membrane</keyword>
<feature type="transmembrane region" description="Helical" evidence="1">
    <location>
        <begin position="754"/>
        <end position="777"/>
    </location>
</feature>
<dbReference type="PANTHER" id="PTHR34220">
    <property type="entry name" value="SENSOR HISTIDINE KINASE YPDA"/>
    <property type="match status" value="1"/>
</dbReference>
<dbReference type="InterPro" id="IPR011123">
    <property type="entry name" value="Y_Y_Y"/>
</dbReference>
<reference evidence="5" key="1">
    <citation type="submission" date="2016-10" db="EMBL/GenBank/DDBJ databases">
        <authorList>
            <person name="Varghese N."/>
            <person name="Submissions S."/>
        </authorList>
    </citation>
    <scope>NUCLEOTIDE SEQUENCE [LARGE SCALE GENOMIC DNA]</scope>
    <source>
        <strain evidence="5">DSM 24740</strain>
    </source>
</reference>
<keyword evidence="5" id="KW-1185">Reference proteome</keyword>
<dbReference type="Gene3D" id="3.30.565.10">
    <property type="entry name" value="Histidine kinase-like ATPase, C-terminal domain"/>
    <property type="match status" value="1"/>
</dbReference>
<dbReference type="Gene3D" id="2.60.40.10">
    <property type="entry name" value="Immunoglobulins"/>
    <property type="match status" value="1"/>
</dbReference>
<proteinExistence type="predicted"/>
<feature type="domain" description="Two component regulator three Y" evidence="3">
    <location>
        <begin position="686"/>
        <end position="731"/>
    </location>
</feature>
<dbReference type="RefSeq" id="WP_090168919.1">
    <property type="nucleotide sequence ID" value="NZ_FOFB01000012.1"/>
</dbReference>
<organism evidence="4 5">
    <name type="scientific">Neolewinella agarilytica</name>
    <dbReference type="NCBI Taxonomy" id="478744"/>
    <lineage>
        <taxon>Bacteria</taxon>
        <taxon>Pseudomonadati</taxon>
        <taxon>Bacteroidota</taxon>
        <taxon>Saprospiria</taxon>
        <taxon>Saprospirales</taxon>
        <taxon>Lewinellaceae</taxon>
        <taxon>Neolewinella</taxon>
    </lineage>
</organism>
<dbReference type="EMBL" id="FOFB01000012">
    <property type="protein sequence ID" value="SEQ61104.1"/>
    <property type="molecule type" value="Genomic_DNA"/>
</dbReference>
<sequence length="1003" mass="114792">MYSVTGTGIKGELWGLLTLLFATFLCTCVSAQNRPLDTVIYEIPYRKLTVREGLTRNQIMEVWQDRDGFVWLAGKLGVDRFDGLEVLSYQNDTNAIREYILDIDEDADGTLWFFGQDVDYSYDGGTFERKKRDAGPDHLVIARINSETYRFSTSQAGEWNLTRDSVVIGGFPAATRYPFAVTDDTTGAALWPTFYPAERDTLFYQKDFPNGPIRPLASGEHMTHVHEADARSVGTYWIDDSLYQIKDGHLVFEQAFPLPGFIGELTRHEGKVFARYLHSVVDPQGERPVLYAGKDQLVRIFQRGKRLLIPGEQGLVTLRPDDALTIFPTELGMLQNVWSMMGAGAGAGGGTKGAMFFFPYSERSILKLENGCYTRITGLTETNDRHFYPGIFRRSNGHLLVPTNKRVYDFDPVTEQLRPLDGPERRATNDLLETGNTIYAATRGLAVYEDEQLRKVYGQADGLDVAKFGYFETLGLGRDGRLWLGSHRGLAVREPDGSFHNYPNGAGVPAGVVDIKTDYRGNLWFATHRGVAFYDYTDSLPRWVTPGFTEDVKFVQPIGEEYLLLGGTNKLYFLDLPAFYRDEISIYPYDEDDGFPFAECLQAAVHLDEAGHVWVGTTESVVKIEPNRLVFHFEPTLPEFLSFSYLDPLTDKEIEYRIPYNVNGEQHFSISSTDQRIKVRFFTINHEKPRSIRYQYRLRGYRNGWSRPEPTRYAEFGELPPGEYTFELRTCLLGKCTPAKSMKITVYPGRWYEYWFIPWLAGFLGLLPFALIAYQWWQRRRAELLTQRLEVDRLQLYRRLTQHKIGPHFANNALTAISNLIVRNENERALRYTGRFARLFRPVLEDGLPLLRPLREELDFIEDYLKLEKLRFPQKLRYDTQIDERVRERAENILVPSLLIQSFVNNAVKHGIEPLESGGELALTLRLTDDDYLLVEITDNGPGYFVDGEPTGTGIRAASEILSYLDEHHGSNSRIEILLRDPLLVNSGTIVRLHLYLNYETLD</sequence>
<evidence type="ECO:0000313" key="4">
    <source>
        <dbReference type="EMBL" id="SEQ61104.1"/>
    </source>
</evidence>
<keyword evidence="1" id="KW-1133">Transmembrane helix</keyword>
<dbReference type="Gene3D" id="2.130.10.10">
    <property type="entry name" value="YVTN repeat-like/Quinoprotein amine dehydrogenase"/>
    <property type="match status" value="2"/>
</dbReference>
<evidence type="ECO:0000313" key="5">
    <source>
        <dbReference type="Proteomes" id="UP000199021"/>
    </source>
</evidence>
<evidence type="ECO:0000259" key="2">
    <source>
        <dbReference type="Pfam" id="PF06580"/>
    </source>
</evidence>
<gene>
    <name evidence="4" type="ORF">SAMN05444359_112141</name>
</gene>
<dbReference type="InParanoid" id="A0A1H9HFN4"/>
<dbReference type="Pfam" id="PF07495">
    <property type="entry name" value="Y_Y_Y"/>
    <property type="match status" value="1"/>
</dbReference>
<dbReference type="SUPFAM" id="SSF63829">
    <property type="entry name" value="Calcium-dependent phosphotriesterase"/>
    <property type="match status" value="1"/>
</dbReference>
<dbReference type="InterPro" id="IPR036890">
    <property type="entry name" value="HATPase_C_sf"/>
</dbReference>
<name>A0A1H9HFN4_9BACT</name>
<evidence type="ECO:0000259" key="3">
    <source>
        <dbReference type="Pfam" id="PF07495"/>
    </source>
</evidence>
<dbReference type="Proteomes" id="UP000199021">
    <property type="component" value="Unassembled WGS sequence"/>
</dbReference>
<evidence type="ECO:0000256" key="1">
    <source>
        <dbReference type="SAM" id="Phobius"/>
    </source>
</evidence>
<dbReference type="InterPro" id="IPR013783">
    <property type="entry name" value="Ig-like_fold"/>
</dbReference>
<dbReference type="Pfam" id="PF06580">
    <property type="entry name" value="His_kinase"/>
    <property type="match status" value="1"/>
</dbReference>
<dbReference type="AlphaFoldDB" id="A0A1H9HFN4"/>
<dbReference type="GO" id="GO:0016020">
    <property type="term" value="C:membrane"/>
    <property type="evidence" value="ECO:0007669"/>
    <property type="project" value="InterPro"/>
</dbReference>
<protein>
    <submittedName>
        <fullName evidence="4">Y_Y_Y domain-containing protein</fullName>
    </submittedName>
</protein>
<feature type="domain" description="Signal transduction histidine kinase internal region" evidence="2">
    <location>
        <begin position="800"/>
        <end position="876"/>
    </location>
</feature>
<dbReference type="InterPro" id="IPR050640">
    <property type="entry name" value="Bact_2-comp_sensor_kinase"/>
</dbReference>
<accession>A0A1H9HFN4</accession>
<dbReference type="InterPro" id="IPR015943">
    <property type="entry name" value="WD40/YVTN_repeat-like_dom_sf"/>
</dbReference>
<dbReference type="SUPFAM" id="SSF55874">
    <property type="entry name" value="ATPase domain of HSP90 chaperone/DNA topoisomerase II/histidine kinase"/>
    <property type="match status" value="1"/>
</dbReference>
<dbReference type="GO" id="GO:0000155">
    <property type="term" value="F:phosphorelay sensor kinase activity"/>
    <property type="evidence" value="ECO:0007669"/>
    <property type="project" value="InterPro"/>
</dbReference>